<dbReference type="InterPro" id="IPR045518">
    <property type="entry name" value="2EXR"/>
</dbReference>
<keyword evidence="4" id="KW-1185">Reference proteome</keyword>
<sequence>MESKPFHQFALMPLDIRRKVWQYALTAPWVLTLKPLYDKFLVPPKAYQGPTWGTSCTRYRPESPSGLSSTCRESREELLRTYMLEERLDTLEGIKSHPWIRFDRDIVHFKDLYFAGRTSGYWYMQENEFFDWPSYDGRPPLFEHLESVAMPWEFWRTQEFACLISNFFPKLKVLIFLIDESVKNAPRHMASSYLDIEHVYKEPDMRVYIPAFVKDGAGPFEEVRLNREFEVELLEMFNFHLKRKRRLGEGIFYTISDGIDVQVKGCVVPFRAQAQSAQAAQLMVERREEEEAMQERSQQVALQREEEEARHKCCCSMM</sequence>
<protein>
    <recommendedName>
        <fullName evidence="2">2EXR domain-containing protein</fullName>
    </recommendedName>
</protein>
<feature type="domain" description="2EXR" evidence="2">
    <location>
        <begin position="6"/>
        <end position="107"/>
    </location>
</feature>
<dbReference type="EMBL" id="JAFJYH010000033">
    <property type="protein sequence ID" value="KAG4423544.1"/>
    <property type="molecule type" value="Genomic_DNA"/>
</dbReference>
<evidence type="ECO:0000259" key="2">
    <source>
        <dbReference type="Pfam" id="PF20150"/>
    </source>
</evidence>
<evidence type="ECO:0000313" key="3">
    <source>
        <dbReference type="EMBL" id="KAG4423544.1"/>
    </source>
</evidence>
<comment type="caution">
    <text evidence="3">The sequence shown here is derived from an EMBL/GenBank/DDBJ whole genome shotgun (WGS) entry which is preliminary data.</text>
</comment>
<dbReference type="OrthoDB" id="3558324at2759"/>
<accession>A0A8H7WEX5</accession>
<reference evidence="3" key="1">
    <citation type="submission" date="2021-02" db="EMBL/GenBank/DDBJ databases">
        <title>Genome sequence Cadophora malorum strain M34.</title>
        <authorList>
            <person name="Stefanovic E."/>
            <person name="Vu D."/>
            <person name="Scully C."/>
            <person name="Dijksterhuis J."/>
            <person name="Roader J."/>
            <person name="Houbraken J."/>
        </authorList>
    </citation>
    <scope>NUCLEOTIDE SEQUENCE</scope>
    <source>
        <strain evidence="3">M34</strain>
    </source>
</reference>
<dbReference type="Pfam" id="PF20150">
    <property type="entry name" value="2EXR"/>
    <property type="match status" value="1"/>
</dbReference>
<proteinExistence type="predicted"/>
<dbReference type="AlphaFoldDB" id="A0A8H7WEX5"/>
<evidence type="ECO:0000313" key="4">
    <source>
        <dbReference type="Proteomes" id="UP000664132"/>
    </source>
</evidence>
<dbReference type="Proteomes" id="UP000664132">
    <property type="component" value="Unassembled WGS sequence"/>
</dbReference>
<name>A0A8H7WEX5_9HELO</name>
<dbReference type="PANTHER" id="PTHR35910:SF6">
    <property type="entry name" value="2EXR DOMAIN-CONTAINING PROTEIN"/>
    <property type="match status" value="1"/>
</dbReference>
<feature type="coiled-coil region" evidence="1">
    <location>
        <begin position="272"/>
        <end position="306"/>
    </location>
</feature>
<organism evidence="3 4">
    <name type="scientific">Cadophora malorum</name>
    <dbReference type="NCBI Taxonomy" id="108018"/>
    <lineage>
        <taxon>Eukaryota</taxon>
        <taxon>Fungi</taxon>
        <taxon>Dikarya</taxon>
        <taxon>Ascomycota</taxon>
        <taxon>Pezizomycotina</taxon>
        <taxon>Leotiomycetes</taxon>
        <taxon>Helotiales</taxon>
        <taxon>Ploettnerulaceae</taxon>
        <taxon>Cadophora</taxon>
    </lineage>
</organism>
<keyword evidence="1" id="KW-0175">Coiled coil</keyword>
<evidence type="ECO:0000256" key="1">
    <source>
        <dbReference type="SAM" id="Coils"/>
    </source>
</evidence>
<dbReference type="PANTHER" id="PTHR35910">
    <property type="entry name" value="2EXR DOMAIN-CONTAINING PROTEIN"/>
    <property type="match status" value="1"/>
</dbReference>
<gene>
    <name evidence="3" type="ORF">IFR04_003367</name>
</gene>